<dbReference type="PANTHER" id="PTHR43035">
    <property type="entry name" value="FATTY ACID REPRESSION MUTANT PROTEIN 2-RELATED"/>
    <property type="match status" value="1"/>
</dbReference>
<reference evidence="5 6" key="1">
    <citation type="submission" date="2019-03" db="EMBL/GenBank/DDBJ databases">
        <title>San Antonio Military Medical Center submission to MRSN (WRAIR), pending publication.</title>
        <authorList>
            <person name="Blyth D.M."/>
            <person name="Mccarthy S.L."/>
            <person name="Schall S.E."/>
            <person name="Stam J.A."/>
            <person name="Ong A.C."/>
            <person name="Mcgann P.T."/>
        </authorList>
    </citation>
    <scope>NUCLEOTIDE SEQUENCE [LARGE SCALE GENOMIC DNA]</scope>
    <source>
        <strain evidence="5 6">MRSN571793</strain>
    </source>
</reference>
<feature type="domain" description="Nitroreductase" evidence="4">
    <location>
        <begin position="10"/>
        <end position="178"/>
    </location>
</feature>
<dbReference type="GO" id="GO:0034599">
    <property type="term" value="P:cellular response to oxidative stress"/>
    <property type="evidence" value="ECO:0007669"/>
    <property type="project" value="InterPro"/>
</dbReference>
<dbReference type="GO" id="GO:0016491">
    <property type="term" value="F:oxidoreductase activity"/>
    <property type="evidence" value="ECO:0007669"/>
    <property type="project" value="UniProtKB-KW"/>
</dbReference>
<proteinExistence type="predicted"/>
<protein>
    <submittedName>
        <fullName evidence="5">Nitroreductase family protein</fullName>
    </submittedName>
</protein>
<dbReference type="InterPro" id="IPR033877">
    <property type="entry name" value="Frm2/Hbn1"/>
</dbReference>
<dbReference type="GO" id="GO:0005737">
    <property type="term" value="C:cytoplasm"/>
    <property type="evidence" value="ECO:0007669"/>
    <property type="project" value="UniProtKB-SubCell"/>
</dbReference>
<comment type="caution">
    <text evidence="5">The sequence shown here is derived from an EMBL/GenBank/DDBJ whole genome shotgun (WGS) entry which is preliminary data.</text>
</comment>
<name>A0A4Y8LCW9_9BACT</name>
<keyword evidence="3" id="KW-0560">Oxidoreductase</keyword>
<dbReference type="InterPro" id="IPR029479">
    <property type="entry name" value="Nitroreductase"/>
</dbReference>
<evidence type="ECO:0000313" key="6">
    <source>
        <dbReference type="Proteomes" id="UP000297861"/>
    </source>
</evidence>
<dbReference type="FunFam" id="3.40.109.10:FF:000001">
    <property type="entry name" value="Nitroreductase family"/>
    <property type="match status" value="1"/>
</dbReference>
<dbReference type="CDD" id="cd02140">
    <property type="entry name" value="Frm2-like"/>
    <property type="match status" value="1"/>
</dbReference>
<dbReference type="EMBL" id="SOML01000001">
    <property type="protein sequence ID" value="TFD98880.1"/>
    <property type="molecule type" value="Genomic_DNA"/>
</dbReference>
<sequence length="200" mass="22606">MAKSFKEVMKHRRTYYSLTNTALVSDTEIQDIIEFVVTNAPSSFNSQSTRVVLLLGENHKKLWDIVKSILKAKIPADAFEKTEIKIDTSFASGYGTVLFFEDQAVVEGLQKAFPSYSENFPGWSLQTSAIHQFAIWSLLEEVGFGASLQHYNPIIDEEVAKTWNIDKKWKLIAQMPFGVPAQEPGEKDVSPLSERILVFK</sequence>
<evidence type="ECO:0000313" key="5">
    <source>
        <dbReference type="EMBL" id="TFD98880.1"/>
    </source>
</evidence>
<keyword evidence="2" id="KW-0963">Cytoplasm</keyword>
<dbReference type="OrthoDB" id="9810617at2"/>
<gene>
    <name evidence="5" type="ORF">E2605_01995</name>
</gene>
<accession>A0A4Y8LCW9</accession>
<dbReference type="SUPFAM" id="SSF55469">
    <property type="entry name" value="FMN-dependent nitroreductase-like"/>
    <property type="match status" value="1"/>
</dbReference>
<comment type="subcellular location">
    <subcellularLocation>
        <location evidence="1">Cytoplasm</location>
    </subcellularLocation>
</comment>
<evidence type="ECO:0000256" key="2">
    <source>
        <dbReference type="ARBA" id="ARBA00022490"/>
    </source>
</evidence>
<dbReference type="Proteomes" id="UP000297861">
    <property type="component" value="Unassembled WGS sequence"/>
</dbReference>
<evidence type="ECO:0000256" key="3">
    <source>
        <dbReference type="ARBA" id="ARBA00023002"/>
    </source>
</evidence>
<dbReference type="Pfam" id="PF00881">
    <property type="entry name" value="Nitroreductase"/>
    <property type="match status" value="1"/>
</dbReference>
<dbReference type="PANTHER" id="PTHR43035:SF1">
    <property type="entry name" value="FATTY ACID REPRESSION MUTANT PROTEIN 2-RELATED"/>
    <property type="match status" value="1"/>
</dbReference>
<dbReference type="RefSeq" id="WP_134435325.1">
    <property type="nucleotide sequence ID" value="NZ_JAWZLG010000034.1"/>
</dbReference>
<evidence type="ECO:0000259" key="4">
    <source>
        <dbReference type="Pfam" id="PF00881"/>
    </source>
</evidence>
<keyword evidence="6" id="KW-1185">Reference proteome</keyword>
<organism evidence="5 6">
    <name type="scientific">Dysgonomonas capnocytophagoides</name>
    <dbReference type="NCBI Taxonomy" id="45254"/>
    <lineage>
        <taxon>Bacteria</taxon>
        <taxon>Pseudomonadati</taxon>
        <taxon>Bacteroidota</taxon>
        <taxon>Bacteroidia</taxon>
        <taxon>Bacteroidales</taxon>
        <taxon>Dysgonomonadaceae</taxon>
        <taxon>Dysgonomonas</taxon>
    </lineage>
</organism>
<dbReference type="Gene3D" id="3.40.109.10">
    <property type="entry name" value="NADH Oxidase"/>
    <property type="match status" value="1"/>
</dbReference>
<evidence type="ECO:0000256" key="1">
    <source>
        <dbReference type="ARBA" id="ARBA00004496"/>
    </source>
</evidence>
<dbReference type="InterPro" id="IPR000415">
    <property type="entry name" value="Nitroreductase-like"/>
</dbReference>
<dbReference type="AlphaFoldDB" id="A0A4Y8LCW9"/>